<evidence type="ECO:0000313" key="5">
    <source>
        <dbReference type="Proteomes" id="UP000245390"/>
    </source>
</evidence>
<protein>
    <submittedName>
        <fullName evidence="4">Putative PIG3 family NAD(P)H quinone oxidoreductase</fullName>
    </submittedName>
</protein>
<accession>A0A316G1Y8</accession>
<keyword evidence="1" id="KW-0521">NADP</keyword>
<name>A0A316G1Y8_9RHOB</name>
<dbReference type="InterPro" id="IPR013154">
    <property type="entry name" value="ADH-like_N"/>
</dbReference>
<dbReference type="Pfam" id="PF13602">
    <property type="entry name" value="ADH_zinc_N_2"/>
    <property type="match status" value="1"/>
</dbReference>
<dbReference type="InterPro" id="IPR020843">
    <property type="entry name" value="ER"/>
</dbReference>
<organism evidence="4 5">
    <name type="scientific">Silicimonas algicola</name>
    <dbReference type="NCBI Taxonomy" id="1826607"/>
    <lineage>
        <taxon>Bacteria</taxon>
        <taxon>Pseudomonadati</taxon>
        <taxon>Pseudomonadota</taxon>
        <taxon>Alphaproteobacteria</taxon>
        <taxon>Rhodobacterales</taxon>
        <taxon>Paracoccaceae</taxon>
    </lineage>
</organism>
<comment type="caution">
    <text evidence="4">The sequence shown here is derived from an EMBL/GenBank/DDBJ whole genome shotgun (WGS) entry which is preliminary data.</text>
</comment>
<dbReference type="SUPFAM" id="SSF50129">
    <property type="entry name" value="GroES-like"/>
    <property type="match status" value="1"/>
</dbReference>
<dbReference type="PANTHER" id="PTHR48106:SF8">
    <property type="entry name" value="OS02G0805600 PROTEIN"/>
    <property type="match status" value="1"/>
</dbReference>
<dbReference type="InterPro" id="IPR011032">
    <property type="entry name" value="GroES-like_sf"/>
</dbReference>
<dbReference type="SUPFAM" id="SSF51735">
    <property type="entry name" value="NAD(P)-binding Rossmann-fold domains"/>
    <property type="match status" value="1"/>
</dbReference>
<dbReference type="AlphaFoldDB" id="A0A316G1Y8"/>
<dbReference type="InterPro" id="IPR014189">
    <property type="entry name" value="Quinone_OxRdtase_PIG3"/>
</dbReference>
<dbReference type="PANTHER" id="PTHR48106">
    <property type="entry name" value="QUINONE OXIDOREDUCTASE PIG3-RELATED"/>
    <property type="match status" value="1"/>
</dbReference>
<evidence type="ECO:0000256" key="1">
    <source>
        <dbReference type="ARBA" id="ARBA00022857"/>
    </source>
</evidence>
<dbReference type="Gene3D" id="3.40.50.720">
    <property type="entry name" value="NAD(P)-binding Rossmann-like Domain"/>
    <property type="match status" value="1"/>
</dbReference>
<reference evidence="4 5" key="1">
    <citation type="submission" date="2018-05" db="EMBL/GenBank/DDBJ databases">
        <title>Genomic Encyclopedia of Type Strains, Phase IV (KMG-IV): sequencing the most valuable type-strain genomes for metagenomic binning, comparative biology and taxonomic classification.</title>
        <authorList>
            <person name="Goeker M."/>
        </authorList>
    </citation>
    <scope>NUCLEOTIDE SEQUENCE [LARGE SCALE GENOMIC DNA]</scope>
    <source>
        <strain evidence="4 5">DSM 103371</strain>
    </source>
</reference>
<keyword evidence="2" id="KW-0560">Oxidoreductase</keyword>
<dbReference type="Gene3D" id="3.90.180.10">
    <property type="entry name" value="Medium-chain alcohol dehydrogenases, catalytic domain"/>
    <property type="match status" value="1"/>
</dbReference>
<proteinExistence type="predicted"/>
<dbReference type="RefSeq" id="WP_109760792.1">
    <property type="nucleotide sequence ID" value="NZ_CP034588.1"/>
</dbReference>
<dbReference type="GO" id="GO:0070402">
    <property type="term" value="F:NADPH binding"/>
    <property type="evidence" value="ECO:0007669"/>
    <property type="project" value="TreeGrafter"/>
</dbReference>
<dbReference type="GO" id="GO:0016651">
    <property type="term" value="F:oxidoreductase activity, acting on NAD(P)H"/>
    <property type="evidence" value="ECO:0007669"/>
    <property type="project" value="TreeGrafter"/>
</dbReference>
<sequence length="330" mass="34862">MPQALPSTMRAIVMREPGAPDVLEIAEIETPDTRPHEVLIRVTAAGVNGPDLVQRRGHYPPPKGASPHLGLEVSGEVVALGSEVTRWSVGDRVVALTNGGGYAEFVAVDASHCLTVPGNVAEIDAAGLPETYFTVWSNVFHGHDIPTGGSFLVHGGAGGIGSTAVQLGHAFGLKVLTTVPDAAAADFVTGLGADRAINFNDEDFVEVVREAGGADIVLDIIGGDYVARNIKACRPDARIIQLAFNAGSKVEIDLMPVMLKRLSYTGSTLRSRPDAFKAAVAAELQDKVWPLFAKGKLRPVTHEVLPLEKAADAHRLMESARHAGKILLTP</sequence>
<gene>
    <name evidence="4" type="ORF">C8D95_111127</name>
</gene>
<dbReference type="SMART" id="SM00829">
    <property type="entry name" value="PKS_ER"/>
    <property type="match status" value="1"/>
</dbReference>
<dbReference type="Proteomes" id="UP000245390">
    <property type="component" value="Unassembled WGS sequence"/>
</dbReference>
<evidence type="ECO:0000259" key="3">
    <source>
        <dbReference type="SMART" id="SM00829"/>
    </source>
</evidence>
<dbReference type="OrthoDB" id="9780520at2"/>
<dbReference type="CDD" id="cd05276">
    <property type="entry name" value="p53_inducible_oxidoreductase"/>
    <property type="match status" value="1"/>
</dbReference>
<evidence type="ECO:0000256" key="2">
    <source>
        <dbReference type="ARBA" id="ARBA00023002"/>
    </source>
</evidence>
<dbReference type="KEGG" id="salo:EF888_14190"/>
<dbReference type="NCBIfam" id="TIGR02824">
    <property type="entry name" value="quinone_pig3"/>
    <property type="match status" value="1"/>
</dbReference>
<evidence type="ECO:0000313" key="4">
    <source>
        <dbReference type="EMBL" id="PWK54692.1"/>
    </source>
</evidence>
<dbReference type="EMBL" id="QGGV01000011">
    <property type="protein sequence ID" value="PWK54692.1"/>
    <property type="molecule type" value="Genomic_DNA"/>
</dbReference>
<dbReference type="Pfam" id="PF08240">
    <property type="entry name" value="ADH_N"/>
    <property type="match status" value="1"/>
</dbReference>
<dbReference type="InterPro" id="IPR036291">
    <property type="entry name" value="NAD(P)-bd_dom_sf"/>
</dbReference>
<feature type="domain" description="Enoyl reductase (ER)" evidence="3">
    <location>
        <begin position="18"/>
        <end position="328"/>
    </location>
</feature>
<keyword evidence="5" id="KW-1185">Reference proteome</keyword>